<evidence type="ECO:0000313" key="3">
    <source>
        <dbReference type="Proteomes" id="UP001152867"/>
    </source>
</evidence>
<comment type="caution">
    <text evidence="2">The sequence shown here is derived from an EMBL/GenBank/DDBJ whole genome shotgun (WGS) entry which is preliminary data.</text>
</comment>
<dbReference type="PANTHER" id="PTHR43130">
    <property type="entry name" value="ARAC-FAMILY TRANSCRIPTIONAL REGULATOR"/>
    <property type="match status" value="1"/>
</dbReference>
<proteinExistence type="predicted"/>
<name>A0ABT6D9Z4_9LACO</name>
<dbReference type="EMBL" id="JANDJP010000004">
    <property type="protein sequence ID" value="MDF9913622.1"/>
    <property type="molecule type" value="Genomic_DNA"/>
</dbReference>
<dbReference type="SUPFAM" id="SSF52317">
    <property type="entry name" value="Class I glutamine amidotransferase-like"/>
    <property type="match status" value="1"/>
</dbReference>
<reference evidence="2" key="1">
    <citation type="submission" date="2022-06" db="EMBL/GenBank/DDBJ databases">
        <title>Antifungal cultures and metabolites of lactic acid bacteria for use in dairy fermentations.</title>
        <authorList>
            <person name="Zhao Z."/>
            <person name="Gaenzle M."/>
        </authorList>
    </citation>
    <scope>NUCLEOTIDE SEQUENCE</scope>
    <source>
        <strain evidence="2">FUA3126</strain>
    </source>
</reference>
<dbReference type="InterPro" id="IPR002818">
    <property type="entry name" value="DJ-1/PfpI"/>
</dbReference>
<gene>
    <name evidence="2" type="ORF">NNA32_05085</name>
</gene>
<keyword evidence="3" id="KW-1185">Reference proteome</keyword>
<dbReference type="InterPro" id="IPR052158">
    <property type="entry name" value="INH-QAR"/>
</dbReference>
<protein>
    <submittedName>
        <fullName evidence="2">DJ-1/PfpI family protein</fullName>
    </submittedName>
</protein>
<dbReference type="Pfam" id="PF01965">
    <property type="entry name" value="DJ-1_PfpI"/>
    <property type="match status" value="1"/>
</dbReference>
<evidence type="ECO:0000313" key="2">
    <source>
        <dbReference type="EMBL" id="MDF9913622.1"/>
    </source>
</evidence>
<evidence type="ECO:0000259" key="1">
    <source>
        <dbReference type="Pfam" id="PF01965"/>
    </source>
</evidence>
<dbReference type="RefSeq" id="WP_178942990.1">
    <property type="nucleotide sequence ID" value="NZ_JAIWJF010000002.1"/>
</dbReference>
<feature type="domain" description="DJ-1/PfpI" evidence="1">
    <location>
        <begin position="3"/>
        <end position="159"/>
    </location>
</feature>
<dbReference type="Gene3D" id="3.40.50.880">
    <property type="match status" value="1"/>
</dbReference>
<sequence>MNKILVMIYDGFSMYEISALTSIFAWSPLSNWKIDVVAAKRKIYQTEDGFAVMPQRTFDEVDNIQEYKMLILPGIADYHVVLPDKRNIEFLKRFKIRSRPIIAAISASPILLAKAGLLEDTHFTAGLFESAYVENSFIPKKNLLRKPVVSDNGIVTSSAYFVREFAIVAAHELGINVPDNFFEPLGMDTTEESLVFHDSNH</sequence>
<dbReference type="InterPro" id="IPR029062">
    <property type="entry name" value="Class_I_gatase-like"/>
</dbReference>
<dbReference type="Proteomes" id="UP001152867">
    <property type="component" value="Unassembled WGS sequence"/>
</dbReference>
<accession>A0ABT6D9Z4</accession>
<dbReference type="PANTHER" id="PTHR43130:SF3">
    <property type="entry name" value="HTH-TYPE TRANSCRIPTIONAL REGULATOR RV1931C"/>
    <property type="match status" value="1"/>
</dbReference>
<organism evidence="2 3">
    <name type="scientific">Furfurilactobacillus milii</name>
    <dbReference type="NCBI Taxonomy" id="2888272"/>
    <lineage>
        <taxon>Bacteria</taxon>
        <taxon>Bacillati</taxon>
        <taxon>Bacillota</taxon>
        <taxon>Bacilli</taxon>
        <taxon>Lactobacillales</taxon>
        <taxon>Lactobacillaceae</taxon>
        <taxon>Furfurilactobacillus</taxon>
    </lineage>
</organism>